<proteinExistence type="predicted"/>
<dbReference type="AlphaFoldDB" id="A0A9Q1FPI8"/>
<organism evidence="1 2">
    <name type="scientific">Synaphobranchus kaupii</name>
    <name type="common">Kaup's arrowtooth eel</name>
    <dbReference type="NCBI Taxonomy" id="118154"/>
    <lineage>
        <taxon>Eukaryota</taxon>
        <taxon>Metazoa</taxon>
        <taxon>Chordata</taxon>
        <taxon>Craniata</taxon>
        <taxon>Vertebrata</taxon>
        <taxon>Euteleostomi</taxon>
        <taxon>Actinopterygii</taxon>
        <taxon>Neopterygii</taxon>
        <taxon>Teleostei</taxon>
        <taxon>Anguilliformes</taxon>
        <taxon>Synaphobranchidae</taxon>
        <taxon>Synaphobranchus</taxon>
    </lineage>
</organism>
<dbReference type="Proteomes" id="UP001152622">
    <property type="component" value="Chromosome 4"/>
</dbReference>
<evidence type="ECO:0000313" key="2">
    <source>
        <dbReference type="Proteomes" id="UP001152622"/>
    </source>
</evidence>
<gene>
    <name evidence="1" type="ORF">SKAU_G00123420</name>
</gene>
<name>A0A9Q1FPI8_SYNKA</name>
<comment type="caution">
    <text evidence="1">The sequence shown here is derived from an EMBL/GenBank/DDBJ whole genome shotgun (WGS) entry which is preliminary data.</text>
</comment>
<accession>A0A9Q1FPI8</accession>
<dbReference type="EMBL" id="JAINUF010000004">
    <property type="protein sequence ID" value="KAJ8363511.1"/>
    <property type="molecule type" value="Genomic_DNA"/>
</dbReference>
<sequence length="147" mass="16210">MYGLSPLCDSPHESGSLLMLATELGIKRKVLRRWSVSDRRKSNPLMILQPCTLLLLRIPAGLWRWHTVARTGAGLSPLRDPANVTGYRSHPSIEAQGVYRPLMWYLDLDGSACGGFGKARLGEEALGPTPELAHGTAIFIWLYPGWG</sequence>
<keyword evidence="2" id="KW-1185">Reference proteome</keyword>
<reference evidence="1" key="1">
    <citation type="journal article" date="2023" name="Science">
        <title>Genome structures resolve the early diversification of teleost fishes.</title>
        <authorList>
            <person name="Parey E."/>
            <person name="Louis A."/>
            <person name="Montfort J."/>
            <person name="Bouchez O."/>
            <person name="Roques C."/>
            <person name="Iampietro C."/>
            <person name="Lluch J."/>
            <person name="Castinel A."/>
            <person name="Donnadieu C."/>
            <person name="Desvignes T."/>
            <person name="Floi Bucao C."/>
            <person name="Jouanno E."/>
            <person name="Wen M."/>
            <person name="Mejri S."/>
            <person name="Dirks R."/>
            <person name="Jansen H."/>
            <person name="Henkel C."/>
            <person name="Chen W.J."/>
            <person name="Zahm M."/>
            <person name="Cabau C."/>
            <person name="Klopp C."/>
            <person name="Thompson A.W."/>
            <person name="Robinson-Rechavi M."/>
            <person name="Braasch I."/>
            <person name="Lecointre G."/>
            <person name="Bobe J."/>
            <person name="Postlethwait J.H."/>
            <person name="Berthelot C."/>
            <person name="Roest Crollius H."/>
            <person name="Guiguen Y."/>
        </authorList>
    </citation>
    <scope>NUCLEOTIDE SEQUENCE</scope>
    <source>
        <strain evidence="1">WJC10195</strain>
    </source>
</reference>
<evidence type="ECO:0000313" key="1">
    <source>
        <dbReference type="EMBL" id="KAJ8363511.1"/>
    </source>
</evidence>
<protein>
    <submittedName>
        <fullName evidence="1">Uncharacterized protein</fullName>
    </submittedName>
</protein>